<evidence type="ECO:0000256" key="1">
    <source>
        <dbReference type="PROSITE-ProRule" id="PRU00176"/>
    </source>
</evidence>
<dbReference type="Pfam" id="PF22976">
    <property type="entry name" value="RRM_10"/>
    <property type="match status" value="1"/>
</dbReference>
<protein>
    <submittedName>
        <fullName evidence="3">Polypyrimidine tract binding protein 3</fullName>
    </submittedName>
</protein>
<proteinExistence type="predicted"/>
<feature type="domain" description="RRM" evidence="2">
    <location>
        <begin position="113"/>
        <end position="187"/>
    </location>
</feature>
<name>A0A8C4NCB7_EPTBU</name>
<keyword evidence="4" id="KW-1185">Reference proteome</keyword>
<dbReference type="SUPFAM" id="SSF54928">
    <property type="entry name" value="RNA-binding domain, RBD"/>
    <property type="match status" value="2"/>
</dbReference>
<dbReference type="PROSITE" id="PS50102">
    <property type="entry name" value="RRM"/>
    <property type="match status" value="2"/>
</dbReference>
<dbReference type="AlphaFoldDB" id="A0A8C4NCB7"/>
<dbReference type="Pfam" id="PF13893">
    <property type="entry name" value="RRM_5"/>
    <property type="match status" value="1"/>
</dbReference>
<dbReference type="SMART" id="SM00360">
    <property type="entry name" value="RRM"/>
    <property type="match status" value="2"/>
</dbReference>
<dbReference type="GO" id="GO:0006397">
    <property type="term" value="P:mRNA processing"/>
    <property type="evidence" value="ECO:0007669"/>
    <property type="project" value="InterPro"/>
</dbReference>
<dbReference type="Gene3D" id="3.30.70.330">
    <property type="match status" value="3"/>
</dbReference>
<dbReference type="PANTHER" id="PTHR15592">
    <property type="entry name" value="MATRIN 3/NUCLEAR PROTEIN 220-RELATED"/>
    <property type="match status" value="1"/>
</dbReference>
<dbReference type="InterPro" id="IPR012677">
    <property type="entry name" value="Nucleotide-bd_a/b_plait_sf"/>
</dbReference>
<keyword evidence="1" id="KW-0694">RNA-binding</keyword>
<dbReference type="FunFam" id="3.30.70.330:FF:000036">
    <property type="entry name" value="polypyrimidine tract-binding protein 1 isoform X2"/>
    <property type="match status" value="1"/>
</dbReference>
<dbReference type="InterPro" id="IPR055204">
    <property type="entry name" value="HNRNPL_RRM"/>
</dbReference>
<accession>A0A8C4NCB7</accession>
<dbReference type="InterPro" id="IPR006536">
    <property type="entry name" value="HnRNP-L/PTB"/>
</dbReference>
<dbReference type="GO" id="GO:0003723">
    <property type="term" value="F:RNA binding"/>
    <property type="evidence" value="ECO:0007669"/>
    <property type="project" value="UniProtKB-UniRule"/>
</dbReference>
<dbReference type="InterPro" id="IPR035979">
    <property type="entry name" value="RBD_domain_sf"/>
</dbReference>
<dbReference type="NCBIfam" id="TIGR01649">
    <property type="entry name" value="hnRNP-L_PTB"/>
    <property type="match status" value="1"/>
</dbReference>
<evidence type="ECO:0000313" key="4">
    <source>
        <dbReference type="Proteomes" id="UP000694388"/>
    </source>
</evidence>
<dbReference type="InterPro" id="IPR000504">
    <property type="entry name" value="RRM_dom"/>
</dbReference>
<evidence type="ECO:0000313" key="3">
    <source>
        <dbReference type="Ensembl" id="ENSEBUP00000002191.1"/>
    </source>
</evidence>
<reference evidence="3" key="1">
    <citation type="submission" date="2025-05" db="UniProtKB">
        <authorList>
            <consortium name="Ensembl"/>
        </authorList>
    </citation>
    <scope>IDENTIFICATION</scope>
</reference>
<dbReference type="Proteomes" id="UP000694388">
    <property type="component" value="Unplaced"/>
</dbReference>
<dbReference type="FunFam" id="3.30.70.330:FF:000341">
    <property type="entry name" value="Hephaestus, isoform C"/>
    <property type="match status" value="1"/>
</dbReference>
<dbReference type="GO" id="GO:0005634">
    <property type="term" value="C:nucleus"/>
    <property type="evidence" value="ECO:0007669"/>
    <property type="project" value="InterPro"/>
</dbReference>
<dbReference type="OMA" id="PTISECH"/>
<organism evidence="3 4">
    <name type="scientific">Eptatretus burgeri</name>
    <name type="common">Inshore hagfish</name>
    <dbReference type="NCBI Taxonomy" id="7764"/>
    <lineage>
        <taxon>Eukaryota</taxon>
        <taxon>Metazoa</taxon>
        <taxon>Chordata</taxon>
        <taxon>Craniata</taxon>
        <taxon>Vertebrata</taxon>
        <taxon>Cyclostomata</taxon>
        <taxon>Myxini</taxon>
        <taxon>Myxiniformes</taxon>
        <taxon>Myxinidae</taxon>
        <taxon>Eptatretinae</taxon>
        <taxon>Eptatretus</taxon>
    </lineage>
</organism>
<sequence>MVKTSTTPVVTLRVDFSKLTSLNVKFNNDKSRDYTRPELPQGDGGSGVAAAFEPAMVAAAFGPYGSGFPAAIGFPQAGLSVPGMPLGLPAAAAAVRGVPLPSGLPASLSIPNCVLLASNLNSEVVTPQSLFILFGVYGDVHRVKILFNKKDNALIQMADSNQAQLAMSHLNGVRLYGKSLHVTLSRHQTVQLPREGHEDQGLTKDFSSSALHRFKKPGSKNFQNIYPPSSTLHLSNIPPAVAEEDLQRLFSEAGGEVRAFKFFPRDRKMALLQLGSVEEAISALIELHNHDLGDNHHLRVSFSKSSI</sequence>
<dbReference type="Ensembl" id="ENSEBUT00000002560.1">
    <property type="protein sequence ID" value="ENSEBUP00000002211.1"/>
    <property type="gene ID" value="ENSEBUG00000001730.1"/>
</dbReference>
<feature type="domain" description="RRM" evidence="2">
    <location>
        <begin position="230"/>
        <end position="305"/>
    </location>
</feature>
<evidence type="ECO:0000259" key="2">
    <source>
        <dbReference type="PROSITE" id="PS50102"/>
    </source>
</evidence>
<dbReference type="Ensembl" id="ENSEBUT00000002541.1">
    <property type="protein sequence ID" value="ENSEBUP00000002191.1"/>
    <property type="gene ID" value="ENSEBUG00000001730.1"/>
</dbReference>
<dbReference type="GeneTree" id="ENSGT01050000244924"/>